<keyword evidence="3" id="KW-0479">Metal-binding</keyword>
<evidence type="ECO:0000256" key="2">
    <source>
        <dbReference type="ARBA" id="ARBA00010617"/>
    </source>
</evidence>
<dbReference type="InterPro" id="IPR001128">
    <property type="entry name" value="Cyt_P450"/>
</dbReference>
<organism evidence="6 7">
    <name type="scientific">Latimeria chalumnae</name>
    <name type="common">Coelacanth</name>
    <dbReference type="NCBI Taxonomy" id="7897"/>
    <lineage>
        <taxon>Eukaryota</taxon>
        <taxon>Metazoa</taxon>
        <taxon>Chordata</taxon>
        <taxon>Craniata</taxon>
        <taxon>Vertebrata</taxon>
        <taxon>Euteleostomi</taxon>
        <taxon>Coelacanthiformes</taxon>
        <taxon>Coelacanthidae</taxon>
        <taxon>Latimeria</taxon>
    </lineage>
</organism>
<keyword evidence="5" id="KW-0472">Membrane</keyword>
<name>H2ZSH8_LATCH</name>
<comment type="similarity">
    <text evidence="2">Belongs to the cytochrome P450 family.</text>
</comment>
<dbReference type="Ensembl" id="ENSLACT00000000351.1">
    <property type="protein sequence ID" value="ENSLACP00000000349.1"/>
    <property type="gene ID" value="ENSLACG00000000315.1"/>
</dbReference>
<dbReference type="PANTHER" id="PTHR24300">
    <property type="entry name" value="CYTOCHROME P450 508A4-RELATED"/>
    <property type="match status" value="1"/>
</dbReference>
<dbReference type="GO" id="GO:0006805">
    <property type="term" value="P:xenobiotic metabolic process"/>
    <property type="evidence" value="ECO:0007669"/>
    <property type="project" value="TreeGrafter"/>
</dbReference>
<keyword evidence="7" id="KW-1185">Reference proteome</keyword>
<proteinExistence type="inferred from homology"/>
<dbReference type="GO" id="GO:0005506">
    <property type="term" value="F:iron ion binding"/>
    <property type="evidence" value="ECO:0007669"/>
    <property type="project" value="InterPro"/>
</dbReference>
<evidence type="ECO:0000256" key="3">
    <source>
        <dbReference type="ARBA" id="ARBA00022723"/>
    </source>
</evidence>
<keyword evidence="5" id="KW-0812">Transmembrane</keyword>
<accession>H2ZSH8</accession>
<sequence>WNRSGGIRKAPWWNPSAPPGSMVGVLLLAALGVLLLLWWWLLLLPPWGSRSALAGQLPPGPRPWPLLGNFGFLLIPSRFLKRAGEERGAPCSAPARPLLCPHVVLMEMGKVYGNVFSIFIGTRLMVVINGYEAVREALVTRAEVFSDRPNVPSITIFTKKKGIVFAPYGPVWRQQRRFSHSTLRHFGLGKLSLEPRIQEEFLFVKREMLKHGKDPFNPSSLISNAVSNVICSMSFGRRFESEDSEFKRELRQVEREITAFLKRIIRQHRETMDPQSPQDFIDMYLLEVERRQKEDKGSTFSEDYLFYIIGDLFIAGTDTTTNTLLWSILYMSLYPDVQGKAKRKLQ</sequence>
<dbReference type="PANTHER" id="PTHR24300:SF397">
    <property type="entry name" value="CYTOCHROME P450 2U1"/>
    <property type="match status" value="1"/>
</dbReference>
<evidence type="ECO:0000256" key="4">
    <source>
        <dbReference type="ARBA" id="ARBA00023004"/>
    </source>
</evidence>
<gene>
    <name evidence="6" type="primary">CYP2U1</name>
</gene>
<dbReference type="GeneTree" id="ENSGT00940000157714"/>
<evidence type="ECO:0000256" key="1">
    <source>
        <dbReference type="ARBA" id="ARBA00001971"/>
    </source>
</evidence>
<protein>
    <submittedName>
        <fullName evidence="6">Cytochrome P450 family 2 subfamily U member 1</fullName>
    </submittedName>
</protein>
<evidence type="ECO:0000313" key="7">
    <source>
        <dbReference type="Proteomes" id="UP000008672"/>
    </source>
</evidence>
<dbReference type="EMBL" id="AFYH01275722">
    <property type="status" value="NOT_ANNOTATED_CDS"/>
    <property type="molecule type" value="Genomic_DNA"/>
</dbReference>
<dbReference type="EMBL" id="AFYH01275723">
    <property type="status" value="NOT_ANNOTATED_CDS"/>
    <property type="molecule type" value="Genomic_DNA"/>
</dbReference>
<dbReference type="GO" id="GO:0006082">
    <property type="term" value="P:organic acid metabolic process"/>
    <property type="evidence" value="ECO:0007669"/>
    <property type="project" value="TreeGrafter"/>
</dbReference>
<keyword evidence="4" id="KW-0408">Iron</keyword>
<dbReference type="Gene3D" id="1.10.630.10">
    <property type="entry name" value="Cytochrome P450"/>
    <property type="match status" value="1"/>
</dbReference>
<reference evidence="6" key="3">
    <citation type="submission" date="2025-09" db="UniProtKB">
        <authorList>
            <consortium name="Ensembl"/>
        </authorList>
    </citation>
    <scope>IDENTIFICATION</scope>
</reference>
<dbReference type="Pfam" id="PF00067">
    <property type="entry name" value="p450"/>
    <property type="match status" value="1"/>
</dbReference>
<dbReference type="InterPro" id="IPR002401">
    <property type="entry name" value="Cyt_P450_E_grp-I"/>
</dbReference>
<evidence type="ECO:0000313" key="6">
    <source>
        <dbReference type="Ensembl" id="ENSLACP00000000349.1"/>
    </source>
</evidence>
<dbReference type="GO" id="GO:0008395">
    <property type="term" value="F:steroid hydroxylase activity"/>
    <property type="evidence" value="ECO:0007669"/>
    <property type="project" value="TreeGrafter"/>
</dbReference>
<dbReference type="Proteomes" id="UP000008672">
    <property type="component" value="Unassembled WGS sequence"/>
</dbReference>
<dbReference type="InterPro" id="IPR036396">
    <property type="entry name" value="Cyt_P450_sf"/>
</dbReference>
<dbReference type="AlphaFoldDB" id="H2ZSH8"/>
<dbReference type="GO" id="GO:0020037">
    <property type="term" value="F:heme binding"/>
    <property type="evidence" value="ECO:0007669"/>
    <property type="project" value="InterPro"/>
</dbReference>
<reference evidence="6" key="2">
    <citation type="submission" date="2025-08" db="UniProtKB">
        <authorList>
            <consortium name="Ensembl"/>
        </authorList>
    </citation>
    <scope>IDENTIFICATION</scope>
</reference>
<keyword evidence="5" id="KW-1133">Transmembrane helix</keyword>
<evidence type="ECO:0000256" key="5">
    <source>
        <dbReference type="SAM" id="Phobius"/>
    </source>
</evidence>
<dbReference type="GO" id="GO:0016712">
    <property type="term" value="F:oxidoreductase activity, acting on paired donors, with incorporation or reduction of molecular oxygen, reduced flavin or flavoprotein as one donor, and incorporation of one atom of oxygen"/>
    <property type="evidence" value="ECO:0007669"/>
    <property type="project" value="TreeGrafter"/>
</dbReference>
<dbReference type="HOGENOM" id="CLU_001570_22_1_1"/>
<dbReference type="InterPro" id="IPR050182">
    <property type="entry name" value="Cytochrome_P450_fam2"/>
</dbReference>
<feature type="transmembrane region" description="Helical" evidence="5">
    <location>
        <begin position="21"/>
        <end position="42"/>
    </location>
</feature>
<comment type="cofactor">
    <cofactor evidence="1">
        <name>heme</name>
        <dbReference type="ChEBI" id="CHEBI:30413"/>
    </cofactor>
</comment>
<dbReference type="SUPFAM" id="SSF48264">
    <property type="entry name" value="Cytochrome P450"/>
    <property type="match status" value="1"/>
</dbReference>
<dbReference type="GO" id="GO:0005737">
    <property type="term" value="C:cytoplasm"/>
    <property type="evidence" value="ECO:0007669"/>
    <property type="project" value="TreeGrafter"/>
</dbReference>
<dbReference type="PRINTS" id="PR00463">
    <property type="entry name" value="EP450I"/>
</dbReference>
<reference evidence="7" key="1">
    <citation type="submission" date="2011-08" db="EMBL/GenBank/DDBJ databases">
        <title>The draft genome of Latimeria chalumnae.</title>
        <authorList>
            <person name="Di Palma F."/>
            <person name="Alfoldi J."/>
            <person name="Johnson J."/>
            <person name="Berlin A."/>
            <person name="Gnerre S."/>
            <person name="Jaffe D."/>
            <person name="MacCallum I."/>
            <person name="Young S."/>
            <person name="Walker B.J."/>
            <person name="Lander E."/>
            <person name="Lindblad-Toh K."/>
        </authorList>
    </citation>
    <scope>NUCLEOTIDE SEQUENCE [LARGE SCALE GENOMIC DNA]</scope>
    <source>
        <strain evidence="7">Wild caught</strain>
    </source>
</reference>